<dbReference type="EMBL" id="CCXQ01000003">
    <property type="protein sequence ID" value="CEG20353.1"/>
    <property type="molecule type" value="Genomic_DNA"/>
</dbReference>
<dbReference type="AlphaFoldDB" id="A0A098EDL0"/>
<evidence type="ECO:0000313" key="1">
    <source>
        <dbReference type="EMBL" id="CEG20353.1"/>
    </source>
</evidence>
<gene>
    <name evidence="1" type="ORF">ANAPHAGO_00201</name>
</gene>
<protein>
    <submittedName>
        <fullName evidence="1">Uncharacterized protein</fullName>
    </submittedName>
</protein>
<accession>A0A098EDL0</accession>
<proteinExistence type="predicted"/>
<reference evidence="1 2" key="1">
    <citation type="submission" date="2014-09" db="EMBL/GenBank/DDBJ databases">
        <authorList>
            <person name="Loux Valentin"/>
            <person name="Dugat Thibaut"/>
        </authorList>
    </citation>
    <scope>NUCLEOTIDE SEQUENCE [LARGE SCALE GENOMIC DNA]</scope>
    <source>
        <strain evidence="1 2">BOV-10_179</strain>
    </source>
</reference>
<evidence type="ECO:0000313" key="2">
    <source>
        <dbReference type="Proteomes" id="UP000055047"/>
    </source>
</evidence>
<organism evidence="1 2">
    <name type="scientific">Anaplasma phagocytophilum</name>
    <name type="common">Ehrlichia phagocytophila</name>
    <dbReference type="NCBI Taxonomy" id="948"/>
    <lineage>
        <taxon>Bacteria</taxon>
        <taxon>Pseudomonadati</taxon>
        <taxon>Pseudomonadota</taxon>
        <taxon>Alphaproteobacteria</taxon>
        <taxon>Rickettsiales</taxon>
        <taxon>Anaplasmataceae</taxon>
        <taxon>Anaplasma</taxon>
        <taxon>phagocytophilum group</taxon>
    </lineage>
</organism>
<sequence>MDVGLSVSLVGNYPFLKSVRMRKVSVYH</sequence>
<dbReference type="Proteomes" id="UP000055047">
    <property type="component" value="Unassembled WGS sequence"/>
</dbReference>
<name>A0A098EDL0_ANAPH</name>